<dbReference type="Gene3D" id="1.20.920.30">
    <property type="match status" value="1"/>
</dbReference>
<evidence type="ECO:0000256" key="1">
    <source>
        <dbReference type="ARBA" id="ARBA00004430"/>
    </source>
</evidence>
<dbReference type="InterPro" id="IPR042228">
    <property type="entry name" value="Dynein_linker_3"/>
</dbReference>
<dbReference type="EMBL" id="CADEPI010000084">
    <property type="protein sequence ID" value="CAB3373368.1"/>
    <property type="molecule type" value="Genomic_DNA"/>
</dbReference>
<feature type="coiled-coil region" evidence="14">
    <location>
        <begin position="2782"/>
        <end position="2809"/>
    </location>
</feature>
<dbReference type="PANTHER" id="PTHR22878">
    <property type="entry name" value="DYNEIN HEAVY CHAIN 6, AXONEMAL-LIKE-RELATED"/>
    <property type="match status" value="1"/>
</dbReference>
<dbReference type="GO" id="GO:0005524">
    <property type="term" value="F:ATP binding"/>
    <property type="evidence" value="ECO:0007669"/>
    <property type="project" value="UniProtKB-KW"/>
</dbReference>
<dbReference type="InterPro" id="IPR004273">
    <property type="entry name" value="Dynein_heavy_D6_P-loop"/>
</dbReference>
<dbReference type="InterPro" id="IPR042222">
    <property type="entry name" value="Dynein_2_N"/>
</dbReference>
<gene>
    <name evidence="17" type="ORF">CLODIP_2_CD13243</name>
</gene>
<name>A0A8S1CX71_9INSE</name>
<dbReference type="Gene3D" id="1.10.8.1220">
    <property type="match status" value="1"/>
</dbReference>
<keyword evidence="6" id="KW-0547">Nucleotide-binding</keyword>
<evidence type="ECO:0000256" key="2">
    <source>
        <dbReference type="ARBA" id="ARBA00008887"/>
    </source>
</evidence>
<dbReference type="FunFam" id="3.20.180.20:FF:000003">
    <property type="entry name" value="Dynein heavy chain 12, axonemal"/>
    <property type="match status" value="1"/>
</dbReference>
<evidence type="ECO:0000256" key="8">
    <source>
        <dbReference type="ARBA" id="ARBA00023017"/>
    </source>
</evidence>
<keyword evidence="9 14" id="KW-0175">Coiled coil</keyword>
<evidence type="ECO:0000256" key="3">
    <source>
        <dbReference type="ARBA" id="ARBA00022490"/>
    </source>
</evidence>
<dbReference type="Pfam" id="PF18198">
    <property type="entry name" value="AAA_lid_11"/>
    <property type="match status" value="1"/>
</dbReference>
<reference evidence="17 18" key="1">
    <citation type="submission" date="2020-04" db="EMBL/GenBank/DDBJ databases">
        <authorList>
            <person name="Alioto T."/>
            <person name="Alioto T."/>
            <person name="Gomez Garrido J."/>
        </authorList>
    </citation>
    <scope>NUCLEOTIDE SEQUENCE [LARGE SCALE GENOMIC DNA]</scope>
</reference>
<keyword evidence="12" id="KW-0206">Cytoskeleton</keyword>
<dbReference type="Pfam" id="PF12781">
    <property type="entry name" value="AAA_9"/>
    <property type="match status" value="1"/>
</dbReference>
<dbReference type="InterPro" id="IPR041228">
    <property type="entry name" value="Dynein_C"/>
</dbReference>
<evidence type="ECO:0000313" key="17">
    <source>
        <dbReference type="EMBL" id="CAB3373368.1"/>
    </source>
</evidence>
<keyword evidence="10" id="KW-0969">Cilium</keyword>
<dbReference type="FunFam" id="3.40.50.300:FF:000049">
    <property type="entry name" value="Dynein, axonemal, heavy chain 5"/>
    <property type="match status" value="1"/>
</dbReference>
<comment type="caution">
    <text evidence="17">The sequence shown here is derived from an EMBL/GenBank/DDBJ whole genome shotgun (WGS) entry which is preliminary data.</text>
</comment>
<dbReference type="Pfam" id="PF08393">
    <property type="entry name" value="DHC_N2"/>
    <property type="match status" value="1"/>
</dbReference>
<evidence type="ECO:0000256" key="9">
    <source>
        <dbReference type="ARBA" id="ARBA00023054"/>
    </source>
</evidence>
<evidence type="ECO:0000256" key="4">
    <source>
        <dbReference type="ARBA" id="ARBA00022701"/>
    </source>
</evidence>
<dbReference type="Pfam" id="PF17852">
    <property type="entry name" value="Dynein_AAA_lid"/>
    <property type="match status" value="1"/>
</dbReference>
<evidence type="ECO:0000256" key="5">
    <source>
        <dbReference type="ARBA" id="ARBA00022737"/>
    </source>
</evidence>
<keyword evidence="4" id="KW-0493">Microtubule</keyword>
<proteinExistence type="inferred from homology"/>
<dbReference type="InterPro" id="IPR043157">
    <property type="entry name" value="Dynein_AAA1S"/>
</dbReference>
<dbReference type="InterPro" id="IPR041589">
    <property type="entry name" value="DNAH3_AAA_lid_1"/>
</dbReference>
<keyword evidence="3" id="KW-0963">Cytoplasm</keyword>
<dbReference type="GO" id="GO:0007018">
    <property type="term" value="P:microtubule-based movement"/>
    <property type="evidence" value="ECO:0007669"/>
    <property type="project" value="InterPro"/>
</dbReference>
<evidence type="ECO:0000256" key="14">
    <source>
        <dbReference type="SAM" id="Coils"/>
    </source>
</evidence>
<dbReference type="SUPFAM" id="SSF52540">
    <property type="entry name" value="P-loop containing nucleoside triphosphate hydrolases"/>
    <property type="match status" value="4"/>
</dbReference>
<dbReference type="Gene3D" id="1.20.1270.280">
    <property type="match status" value="1"/>
</dbReference>
<dbReference type="FunFam" id="3.40.50.300:FF:000320">
    <property type="entry name" value="Dynein, axonemal, heavy chain 5"/>
    <property type="match status" value="1"/>
</dbReference>
<dbReference type="InterPro" id="IPR013602">
    <property type="entry name" value="Dynein_heavy_linker"/>
</dbReference>
<keyword evidence="7" id="KW-0067">ATP-binding</keyword>
<dbReference type="Gene3D" id="6.10.140.1060">
    <property type="match status" value="1"/>
</dbReference>
<dbReference type="Gene3D" id="1.10.8.720">
    <property type="entry name" value="Region D6 of dynein motor"/>
    <property type="match status" value="1"/>
</dbReference>
<dbReference type="Gene3D" id="1.10.287.2620">
    <property type="match status" value="1"/>
</dbReference>
<evidence type="ECO:0000256" key="7">
    <source>
        <dbReference type="ARBA" id="ARBA00022840"/>
    </source>
</evidence>
<dbReference type="Gene3D" id="1.10.8.710">
    <property type="match status" value="1"/>
</dbReference>
<evidence type="ECO:0000256" key="11">
    <source>
        <dbReference type="ARBA" id="ARBA00023175"/>
    </source>
</evidence>
<comment type="similarity">
    <text evidence="2">Belongs to the dynein heavy chain family.</text>
</comment>
<dbReference type="InterPro" id="IPR035706">
    <property type="entry name" value="AAA_9"/>
</dbReference>
<dbReference type="Pfam" id="PF17857">
    <property type="entry name" value="AAA_lid_1"/>
    <property type="match status" value="1"/>
</dbReference>
<dbReference type="Gene3D" id="3.20.180.20">
    <property type="entry name" value="Dynein heavy chain, N-terminal domain 2"/>
    <property type="match status" value="1"/>
</dbReference>
<dbReference type="InterPro" id="IPR003593">
    <property type="entry name" value="AAA+_ATPase"/>
</dbReference>
<dbReference type="SMART" id="SM00382">
    <property type="entry name" value="AAA"/>
    <property type="match status" value="2"/>
</dbReference>
<keyword evidence="18" id="KW-1185">Reference proteome</keyword>
<evidence type="ECO:0000256" key="15">
    <source>
        <dbReference type="SAM" id="MobiDB-lite"/>
    </source>
</evidence>
<dbReference type="InterPro" id="IPR027417">
    <property type="entry name" value="P-loop_NTPase"/>
</dbReference>
<accession>A0A8S1CX71</accession>
<sequence length="3824" mass="437016">MLKRKKLGEKCKDEEPTKKQLAFLQEVLRGDRESSSQPEQFNIVQEYHQLKAELLKRLQVNQEPPRQISRGSVPKRKELLPPIKSSHKKRAIKKISRPYTEMMQQRAEYRKKILAYLNEGSEEGEDDEKKLERRMQRYRRYVQHGIGTEHIAPLQQSFINRILSLIPIRLKKNFKDELQKLLSEVQKEFIQEVKVSVVEYVLHHDDSAPQKGPEARPRLNSVERTRQAIADKKRKETMGRTRVYIRKNLHTVNHCILLVLDIWHKCFSELRLVDLKQLSSLEKAIELKSFMDLIGQQIVTAVLYLKNNWFPALETVFLQGCRKRMLPPATAEKQRKDFFECVATIMTTQMQQLCILSIRDFTNFICDTKSRRNKGFVLEVAYRSKVIAFDPSFPTFKLEILNLIDKFKDAVSRIPRIETVLVEKLGLQPLPQEKRLLKPAIPNKIMREAKETLIANLDEQRILPEMRIQDFDCYISLINGEWQEEVDRFLRSKQSYDELVSRVTELHELSQTIPCDTWLVVDAGLFEVHRGPLVVALVQAAIALRDQLLAHMRADHLALSSKLSEEYEEIATRALAPPADTSELMTLKEYVHQVESSTLAQLEDRLRQVCQSMLFLVDHMTVAPSEVKQNAAPFKWYGKMPDVLAEHEEIVHKKTAEYQQALKVRTQNFVESLAQQERLVAEFQTLGDINELPRYLQRARTLQSRLNAAMTDIKQFNAEEAAFGWETSQYPLREQISEQLGPYLELYETANGFITKHELWMSSQVGAFHPVEIEAEAEHFWQTVQQLEKTFTDVPVVKQLISKVHHCIEEFRDNLPVIQTLGNPDMKERHWEKVSEIVGFPLKADTSLTLARIIDFGLSDYNSKFQVISESATKENNLEKALNTMIEEWVTMEFSVVPYRESGTYFLSSIDDIQLLLDDHIVKTQTMRGSPYIKPFEKDITDWETNLMLLQEILDSWMKVQGTWMYLEPIFSSPDINAQMPEEGRRFGAVDKMWRDIMKVVVTDLHVLVVSKIDKMLERLHKSSDLLDAIQRGLNDYLDKKRIFFPRFFFLSNDELLEILSETKDPSRVQPNLKKCFRGIARLSFTEDMAISSIISAQGEDVELVEVIDTASARGQVEQWMQQLEVGMKSSVKKIILDCQRDVDFKGDNKWLLESAGQAVLTLFHIKWTQDAEKAIEEGTLNELLNVFAKHIEEETELLNQYISSSNRSMLGVLLSQNIYCRNVIMTLINNGVQKVEDFHWITQLRYYCEEKEILIKMLNASTSYGYEYLGDVVRLVLTSQTIQCYQAIFAALKLSLGVVIDGPVSSGKTESIKDLANIVAKQCVFVSCSSEMDCTTLVKLFKGVASSGAWICLDELDSLRVETLSSMSHQILAIQRAAKAKKGFVILDNVKVQLDSSSLILATLGNAGSAKLPANLRSLLRPVAMKIPSIRILSEVVLVANGFREAKTLANKIVQVFSHCARKLSLQTHYDHGLRAVKSVLDCAIAQRFLRKDAPEEEIILDAIESVNSSKYTSYDLIVFQEILARTFSIKESKLEAKQARQQLTESVKKVCSSKNLQPTESFVESIAKMCSALIVKQGVIVLGQPLAGKTTAYQVLAAALYELENKKVQMTVINPKSLTLEQLYGAFDPMTHEWTDGVLPKCYRQMALSNSQNRKWLIFDGPIDSSWAESLNTVLDDSRRLFLMSGENCFLPSGMNLMFETDELTNVSPAFVSRCGISYISTEAVGWRSLLKSWIQNLPGILKDHLQIITDLFERFCPPLINMHRKGFFKSEFPLMECNLLRSTTNIYDCFVTQYTIDDGKDEISSIDMRAQLEGIFFYACIWSIGGALDAESRVKFNKIFRGLMANEFPSELKSEFQITDEIAPPAKPYIFPIPDNFTVYNYRFFKEGKGKWRPWEEDLKGSPPIPREIPVNQIIVPTLETVRCSALLNQLVSHNKPLILVGPSGVGKSIYMSDFLENKVDKNVYKPLHILFSNQTSAQDIQDLVMSNVDKRRKGVYGPPLGKKCLVFVDDVNLSEVVNRCQPPVELLRQLLDHETWFEITTGLPQKITDLQILCAMGSTPFGLLKTSKRFLRHFSAISINEFEETTLVAIFSRLMLWHLDTRGFSKEFDPSIDELVAATLKVYTTTKSFLMPTPSKCHYIFNLRDFSRVIQGVLLSVPEAIEDLAAMKRLWVHEVLRVFADRMSDIEDRDWLLQVVRETCSEKLGNDMDQMFKHLATKENPRITELELRQLLFCDFANPKADARNYSEVHEMDNLRSVVERCLGEYNSMSKKPGELVMFRYAMEHLSRICRLLKQPRSHGLLVGPVGLGKQSLARLAASICYYELYQPDINKNYSTTKWREDIKELLIRSGTSDQNVVLLFSDEQEKSEIYLEDVNHLLCAGEIANLITPDEKAEIVEKMGEIDKQRDKSVQTDGSNPALLNFFLQKLRDQLHILICLNPDSKNFKRRLQKFPALINNCTINWFLDWPDDALQDVAENVLNDCGLEGNELQTCIDLCKCFHADAQALSKKAKNHFFSLITPTTYIDFLKIFKKILINKRRYVMEAQEKCNTAADKILGAEKEVPEMQEEIQNLMPKLRKSAELVEQGSVAVENETREVTETEQKVLVERELVQEKRERVKVLQEECESCVCEMLPPLDEATANLENLSLSDLSALRGMKSPPKNLKLLMEAICLMKDAKSEKVANPNAPGKTMDDYWGPGKKLLADPKFVEGLMQIDKENIPSKASKQIQERVISDDTFDPDKLKAVAPVTEVLCRWVIALYNYDVAVKTAAPKRQLLAEATEELQNASTVLEEKETALREAERDMLVCAASVAYLGPFGPNLRSQQTTKWVLAVNAKGLVCSAQPEHFNLSTVLGDKVELLDWNNIGLPLSDSFVMGSAVIIKHSEKWPLIIDPEGQANKWIRAIEGQNQLQVLRLCDSDYIRNLDSCIQNGKAVLLENVSGELDPILDPLLMKQTFKQGTMVAVKIGDSVIEYNPNFRLYITTRKRSFKVSPEFASKVTLINFALTPLGLQEQLLSVTVQRERPDLESEKSQIMATGADNLRQLRELDLKILDEIWASSGDILEDDMAVQAVCLAKTLINEVIEKKVNNDQTEVSIDKSRLLYEPVAENASNLYFSLIQLAALEPMYKFSLAWYTDLFINVIDTTERVEDLQKRMLDLGTQLSLTLYQSVMPCVFEKDKIIFAVLIAKATKKINLNEEEWEFLLENEFQTNESNESCFEWLSLSCWQKLDALFKLSGYEHLRDNLKENENQWKEFYETKTKSLDMCPVKVEEFKVLLILKCIRPDMLVETATNLIQEILGADYVNPPLFNLPSSFSASSCKNALIFMHQPGSDPTLTLLKFATDMRVTQKMQIISLGENQGQAAALVIEEAVKLGSWVLLQNCHYEPDWMIHLEKICDGLGAESTHPEFRLWLSSVSTDYFPEALLQTGIKIVFDPPISVKNNILMTFTSDPISDLDFFESCGKLSSEFRKLLYSFCFFHALTMQRTIFRPLGWTEPYKFTESDLRSSLVQLQSILINSTELSLHFVYYVASECYYGGLMFDPWDQRCLENLLAECCRPSVENCNFFCDKLELFKYPVNLQYDEQVNHIKKLPNRNEPELCGISNSIGKKTDESLAIKFISDLHLSQEEFIFKVIAKISASKYEQELVENAKGIISALPSKFDLGEATDTVAGPLKAVLMQDLIQYNELLNVMWCSLEHLVRAMQGKEKMHSELEELAASLTANRIPECWKPKCYACIKPLKSFISDLNRRVQFFRNWLQSGQLNVFWLPGFFAPNSFLSVLLENCTPETFDGLDAEKVIIECEVNISFVNLPLELTN</sequence>
<keyword evidence="8" id="KW-0243">Dynein</keyword>
<dbReference type="Gene3D" id="1.20.920.20">
    <property type="match status" value="1"/>
</dbReference>
<keyword evidence="11" id="KW-0505">Motor protein</keyword>
<dbReference type="InterPro" id="IPR024743">
    <property type="entry name" value="Dynein_HC_stalk"/>
</dbReference>
<dbReference type="Pfam" id="PF12775">
    <property type="entry name" value="AAA_7"/>
    <property type="match status" value="1"/>
</dbReference>
<dbReference type="InterPro" id="IPR041658">
    <property type="entry name" value="AAA_lid_11"/>
</dbReference>
<dbReference type="GO" id="GO:0051959">
    <property type="term" value="F:dynein light intermediate chain binding"/>
    <property type="evidence" value="ECO:0007669"/>
    <property type="project" value="InterPro"/>
</dbReference>
<dbReference type="Pfam" id="PF12780">
    <property type="entry name" value="AAA_8"/>
    <property type="match status" value="1"/>
</dbReference>
<dbReference type="Gene3D" id="1.20.140.100">
    <property type="entry name" value="Dynein heavy chain, N-terminal domain 2"/>
    <property type="match status" value="1"/>
</dbReference>
<dbReference type="GO" id="GO:0045505">
    <property type="term" value="F:dynein intermediate chain binding"/>
    <property type="evidence" value="ECO:0007669"/>
    <property type="project" value="InterPro"/>
</dbReference>
<evidence type="ECO:0000256" key="13">
    <source>
        <dbReference type="ARBA" id="ARBA00023273"/>
    </source>
</evidence>
<evidence type="ECO:0000256" key="10">
    <source>
        <dbReference type="ARBA" id="ARBA00023069"/>
    </source>
</evidence>
<dbReference type="FunFam" id="1.20.920.30:FF:000002">
    <property type="entry name" value="Dynein axonemal heavy chain 3"/>
    <property type="match status" value="1"/>
</dbReference>
<feature type="region of interest" description="Disordered" evidence="15">
    <location>
        <begin position="61"/>
        <end position="87"/>
    </location>
</feature>
<dbReference type="GO" id="GO:0030286">
    <property type="term" value="C:dynein complex"/>
    <property type="evidence" value="ECO:0007669"/>
    <property type="project" value="UniProtKB-KW"/>
</dbReference>
<dbReference type="Pfam" id="PF12774">
    <property type="entry name" value="AAA_6"/>
    <property type="match status" value="1"/>
</dbReference>
<dbReference type="InterPro" id="IPR042219">
    <property type="entry name" value="AAA_lid_11_sf"/>
</dbReference>
<dbReference type="InterPro" id="IPR035699">
    <property type="entry name" value="AAA_6"/>
</dbReference>
<dbReference type="GO" id="GO:0005874">
    <property type="term" value="C:microtubule"/>
    <property type="evidence" value="ECO:0007669"/>
    <property type="project" value="UniProtKB-KW"/>
</dbReference>
<comment type="subcellular location">
    <subcellularLocation>
        <location evidence="1">Cytoplasm</location>
        <location evidence="1">Cytoskeleton</location>
        <location evidence="1">Cilium axoneme</location>
    </subcellularLocation>
</comment>
<dbReference type="InterPro" id="IPR041466">
    <property type="entry name" value="Dynein_AAA5_ext"/>
</dbReference>
<protein>
    <recommendedName>
        <fullName evidence="16">AAA+ ATPase domain-containing protein</fullName>
    </recommendedName>
</protein>
<dbReference type="Pfam" id="PF18199">
    <property type="entry name" value="Dynein_C"/>
    <property type="match status" value="1"/>
</dbReference>
<dbReference type="Pfam" id="PF12777">
    <property type="entry name" value="MT"/>
    <property type="match status" value="1"/>
</dbReference>
<evidence type="ECO:0000259" key="16">
    <source>
        <dbReference type="SMART" id="SM00382"/>
    </source>
</evidence>
<evidence type="ECO:0000256" key="6">
    <source>
        <dbReference type="ARBA" id="ARBA00022741"/>
    </source>
</evidence>
<dbReference type="Gene3D" id="1.20.58.1120">
    <property type="match status" value="1"/>
</dbReference>
<dbReference type="GO" id="GO:0008569">
    <property type="term" value="F:minus-end-directed microtubule motor activity"/>
    <property type="evidence" value="ECO:0007669"/>
    <property type="project" value="InterPro"/>
</dbReference>
<keyword evidence="13" id="KW-0966">Cell projection</keyword>
<dbReference type="PANTHER" id="PTHR22878:SF66">
    <property type="entry name" value="DYNEIN AXONEMAL HEAVY CHAIN 7"/>
    <property type="match status" value="1"/>
</dbReference>
<dbReference type="Gene3D" id="3.40.50.300">
    <property type="entry name" value="P-loop containing nucleotide triphosphate hydrolases"/>
    <property type="match status" value="5"/>
</dbReference>
<dbReference type="OrthoDB" id="447173at2759"/>
<dbReference type="GO" id="GO:0005930">
    <property type="term" value="C:axoneme"/>
    <property type="evidence" value="ECO:0007669"/>
    <property type="project" value="UniProtKB-SubCell"/>
</dbReference>
<dbReference type="Gene3D" id="1.10.472.130">
    <property type="match status" value="1"/>
</dbReference>
<organism evidence="17 18">
    <name type="scientific">Cloeon dipterum</name>
    <dbReference type="NCBI Taxonomy" id="197152"/>
    <lineage>
        <taxon>Eukaryota</taxon>
        <taxon>Metazoa</taxon>
        <taxon>Ecdysozoa</taxon>
        <taxon>Arthropoda</taxon>
        <taxon>Hexapoda</taxon>
        <taxon>Insecta</taxon>
        <taxon>Pterygota</taxon>
        <taxon>Palaeoptera</taxon>
        <taxon>Ephemeroptera</taxon>
        <taxon>Pisciforma</taxon>
        <taxon>Baetidae</taxon>
        <taxon>Cloeon</taxon>
    </lineage>
</organism>
<feature type="domain" description="AAA+ ATPase" evidence="16">
    <location>
        <begin position="1937"/>
        <end position="2084"/>
    </location>
</feature>
<dbReference type="FunFam" id="1.20.140.100:FF:000004">
    <property type="entry name" value="Dynein axonemal heavy chain 6"/>
    <property type="match status" value="1"/>
</dbReference>
<feature type="domain" description="AAA+ ATPase" evidence="16">
    <location>
        <begin position="1295"/>
        <end position="1430"/>
    </location>
</feature>
<keyword evidence="5" id="KW-0677">Repeat</keyword>
<evidence type="ECO:0000256" key="12">
    <source>
        <dbReference type="ARBA" id="ARBA00023212"/>
    </source>
</evidence>
<dbReference type="InterPro" id="IPR024317">
    <property type="entry name" value="Dynein_heavy_chain_D4_dom"/>
</dbReference>
<evidence type="ECO:0000313" key="18">
    <source>
        <dbReference type="Proteomes" id="UP000494165"/>
    </source>
</evidence>
<dbReference type="FunFam" id="1.10.287.2620:FF:000002">
    <property type="entry name" value="Dynein heavy chain 2, axonemal"/>
    <property type="match status" value="1"/>
</dbReference>
<dbReference type="Proteomes" id="UP000494165">
    <property type="component" value="Unassembled WGS sequence"/>
</dbReference>
<dbReference type="InterPro" id="IPR026983">
    <property type="entry name" value="DHC"/>
</dbReference>
<dbReference type="Pfam" id="PF03028">
    <property type="entry name" value="Dynein_heavy"/>
    <property type="match status" value="1"/>
</dbReference>